<dbReference type="RefSeq" id="WP_228351841.1">
    <property type="nucleotide sequence ID" value="NZ_JACEGA010000001.1"/>
</dbReference>
<name>A0A839K057_9FIRM</name>
<keyword evidence="1" id="KW-0812">Transmembrane</keyword>
<dbReference type="EMBL" id="JACEGA010000001">
    <property type="protein sequence ID" value="MBB2182111.1"/>
    <property type="molecule type" value="Genomic_DNA"/>
</dbReference>
<sequence length="187" mass="22003">MIRKKSGFLTFCFSLLPGAGQMYMGFMKRGLSLMSIFFFLIFLGVWLNVGSLMLAMPIIWFFSFFDTHNLRSMPDDEFYAMEDNYILLPDTAKEHMMQLQSKYRVVLAIALIVVGISILWNNMYEMIRWFIPDVLRNALYRFGHYFPQLFIGFLIILLGIYLIRGKKKDLDTKEQIRMLEDKGGNEQ</sequence>
<feature type="transmembrane region" description="Helical" evidence="1">
    <location>
        <begin position="105"/>
        <end position="124"/>
    </location>
</feature>
<feature type="transmembrane region" description="Helical" evidence="1">
    <location>
        <begin position="36"/>
        <end position="62"/>
    </location>
</feature>
<dbReference type="AlphaFoldDB" id="A0A839K057"/>
<evidence type="ECO:0000256" key="1">
    <source>
        <dbReference type="SAM" id="Phobius"/>
    </source>
</evidence>
<organism evidence="2 3">
    <name type="scientific">Variimorphobacter saccharofermentans</name>
    <dbReference type="NCBI Taxonomy" id="2755051"/>
    <lineage>
        <taxon>Bacteria</taxon>
        <taxon>Bacillati</taxon>
        <taxon>Bacillota</taxon>
        <taxon>Clostridia</taxon>
        <taxon>Lachnospirales</taxon>
        <taxon>Lachnospiraceae</taxon>
        <taxon>Variimorphobacter</taxon>
    </lineage>
</organism>
<evidence type="ECO:0000313" key="3">
    <source>
        <dbReference type="Proteomes" id="UP000574276"/>
    </source>
</evidence>
<keyword evidence="3" id="KW-1185">Reference proteome</keyword>
<keyword evidence="1" id="KW-1133">Transmembrane helix</keyword>
<protein>
    <recommendedName>
        <fullName evidence="4">TM2 domain-containing protein</fullName>
    </recommendedName>
</protein>
<evidence type="ECO:0000313" key="2">
    <source>
        <dbReference type="EMBL" id="MBB2182111.1"/>
    </source>
</evidence>
<gene>
    <name evidence="2" type="ORF">H0486_04385</name>
</gene>
<reference evidence="2 3" key="1">
    <citation type="submission" date="2020-07" db="EMBL/GenBank/DDBJ databases">
        <title>Characterization and genome sequencing of isolate MD1, a novel member within the family Lachnospiraceae.</title>
        <authorList>
            <person name="Rettenmaier R."/>
            <person name="Di Bello L."/>
            <person name="Zinser C."/>
            <person name="Scheitz K."/>
            <person name="Liebl W."/>
            <person name="Zverlov V."/>
        </authorList>
    </citation>
    <scope>NUCLEOTIDE SEQUENCE [LARGE SCALE GENOMIC DNA]</scope>
    <source>
        <strain evidence="2 3">MD1</strain>
    </source>
</reference>
<proteinExistence type="predicted"/>
<accession>A0A839K057</accession>
<dbReference type="Proteomes" id="UP000574276">
    <property type="component" value="Unassembled WGS sequence"/>
</dbReference>
<feature type="transmembrane region" description="Helical" evidence="1">
    <location>
        <begin position="144"/>
        <end position="163"/>
    </location>
</feature>
<comment type="caution">
    <text evidence="2">The sequence shown here is derived from an EMBL/GenBank/DDBJ whole genome shotgun (WGS) entry which is preliminary data.</text>
</comment>
<evidence type="ECO:0008006" key="4">
    <source>
        <dbReference type="Google" id="ProtNLM"/>
    </source>
</evidence>
<keyword evidence="1" id="KW-0472">Membrane</keyword>